<dbReference type="AlphaFoldDB" id="A6JEB6"/>
<feature type="region of interest" description="Disordered" evidence="1">
    <location>
        <begin position="1"/>
        <end position="21"/>
    </location>
</feature>
<protein>
    <submittedName>
        <fullName evidence="2">RCG63027</fullName>
    </submittedName>
</protein>
<dbReference type="Proteomes" id="UP000234681">
    <property type="component" value="Chromosome 6"/>
</dbReference>
<accession>A6JEB6</accession>
<evidence type="ECO:0000313" key="3">
    <source>
        <dbReference type="Proteomes" id="UP000234681"/>
    </source>
</evidence>
<proteinExistence type="predicted"/>
<reference evidence="3" key="1">
    <citation type="submission" date="2005-09" db="EMBL/GenBank/DDBJ databases">
        <authorList>
            <person name="Mural R.J."/>
            <person name="Li P.W."/>
            <person name="Adams M.D."/>
            <person name="Amanatides P.G."/>
            <person name="Baden-Tillson H."/>
            <person name="Barnstead M."/>
            <person name="Chin S.H."/>
            <person name="Dew I."/>
            <person name="Evans C.A."/>
            <person name="Ferriera S."/>
            <person name="Flanigan M."/>
            <person name="Fosler C."/>
            <person name="Glodek A."/>
            <person name="Gu Z."/>
            <person name="Holt R.A."/>
            <person name="Jennings D."/>
            <person name="Kraft C.L."/>
            <person name="Lu F."/>
            <person name="Nguyen T."/>
            <person name="Nusskern D.R."/>
            <person name="Pfannkoch C.M."/>
            <person name="Sitter C."/>
            <person name="Sutton G.G."/>
            <person name="Venter J.C."/>
            <person name="Wang Z."/>
            <person name="Woodage T."/>
            <person name="Zheng X.H."/>
            <person name="Zhong F."/>
        </authorList>
    </citation>
    <scope>NUCLEOTIDE SEQUENCE [LARGE SCALE GENOMIC DNA]</scope>
    <source>
        <strain>BN</strain>
        <strain evidence="3">Sprague-Dawley</strain>
    </source>
</reference>
<organism evidence="2 3">
    <name type="scientific">Rattus norvegicus</name>
    <name type="common">Rat</name>
    <dbReference type="NCBI Taxonomy" id="10116"/>
    <lineage>
        <taxon>Eukaryota</taxon>
        <taxon>Metazoa</taxon>
        <taxon>Chordata</taxon>
        <taxon>Craniata</taxon>
        <taxon>Vertebrata</taxon>
        <taxon>Euteleostomi</taxon>
        <taxon>Mammalia</taxon>
        <taxon>Eutheria</taxon>
        <taxon>Euarchontoglires</taxon>
        <taxon>Glires</taxon>
        <taxon>Rodentia</taxon>
        <taxon>Myomorpha</taxon>
        <taxon>Muroidea</taxon>
        <taxon>Muridae</taxon>
        <taxon>Murinae</taxon>
        <taxon>Rattus</taxon>
    </lineage>
</organism>
<name>A6JEB6_RAT</name>
<sequence length="21" mass="2503">MERLQKAVEDHDLKSPKFMAE</sequence>
<dbReference type="EMBL" id="CH473982">
    <property type="protein sequence ID" value="EDL81660.1"/>
    <property type="molecule type" value="Genomic_DNA"/>
</dbReference>
<gene>
    <name evidence="2" type="ORF">rCG_63027</name>
</gene>
<evidence type="ECO:0000313" key="2">
    <source>
        <dbReference type="EMBL" id="EDL81660.1"/>
    </source>
</evidence>
<evidence type="ECO:0000256" key="1">
    <source>
        <dbReference type="SAM" id="MobiDB-lite"/>
    </source>
</evidence>